<dbReference type="Proteomes" id="UP000639859">
    <property type="component" value="Unassembled WGS sequence"/>
</dbReference>
<dbReference type="EMBL" id="JADWOX010000002">
    <property type="protein sequence ID" value="MBI1683154.1"/>
    <property type="molecule type" value="Genomic_DNA"/>
</dbReference>
<evidence type="ECO:0000313" key="3">
    <source>
        <dbReference type="Proteomes" id="UP000639859"/>
    </source>
</evidence>
<keyword evidence="1" id="KW-0378">Hydrolase</keyword>
<dbReference type="InterPro" id="IPR004175">
    <property type="entry name" value="RNA_CPDase"/>
</dbReference>
<comment type="caution">
    <text evidence="2">The sequence shown here is derived from an EMBL/GenBank/DDBJ whole genome shotgun (WGS) entry which is preliminary data.</text>
</comment>
<dbReference type="GO" id="GO:0016874">
    <property type="term" value="F:ligase activity"/>
    <property type="evidence" value="ECO:0007669"/>
    <property type="project" value="UniProtKB-KW"/>
</dbReference>
<gene>
    <name evidence="2" type="ORF">I4Q42_05690</name>
</gene>
<evidence type="ECO:0000313" key="2">
    <source>
        <dbReference type="EMBL" id="MBI1683154.1"/>
    </source>
</evidence>
<sequence length="190" mass="20128">MSLFPELDGPPSDRLFFGIFPEPAVAETIAGRARDLRGQLGLSGAPLTPDRLHVTLHHIGDYSGLPRGIVAQALEAGAAIAQTAAAFGVTFDKAASFNNRGNNPFVLQGGEGLADLHGFQKALGLAMARAGLGKQVAKQFNPHVTLLYDRSLAPETPVAPVSWTVSEVVLIHSLLGQTRHIVLGRWPLKA</sequence>
<keyword evidence="3" id="KW-1185">Reference proteome</keyword>
<accession>A0ABS0SUG8</accession>
<dbReference type="RefSeq" id="WP_198575081.1">
    <property type="nucleotide sequence ID" value="NZ_JADWOX010000002.1"/>
</dbReference>
<proteinExistence type="predicted"/>
<reference evidence="2 3" key="1">
    <citation type="submission" date="2020-11" db="EMBL/GenBank/DDBJ databases">
        <title>genome sequence of strain KACC 18849.</title>
        <authorList>
            <person name="Gao J."/>
            <person name="Zhang X."/>
        </authorList>
    </citation>
    <scope>NUCLEOTIDE SEQUENCE [LARGE SCALE GENOMIC DNA]</scope>
    <source>
        <strain evidence="2 3">KACC 18849</strain>
    </source>
</reference>
<name>A0ABS0SUG8_9CAUL</name>
<protein>
    <submittedName>
        <fullName evidence="2">2'-5' RNA ligase family protein</fullName>
    </submittedName>
</protein>
<dbReference type="PANTHER" id="PTHR35561">
    <property type="entry name" value="RNA 2',3'-CYCLIC PHOSPHODIESTERASE"/>
    <property type="match status" value="1"/>
</dbReference>
<dbReference type="SUPFAM" id="SSF55144">
    <property type="entry name" value="LigT-like"/>
    <property type="match status" value="1"/>
</dbReference>
<dbReference type="Pfam" id="PF13563">
    <property type="entry name" value="2_5_RNA_ligase2"/>
    <property type="match status" value="1"/>
</dbReference>
<organism evidence="2 3">
    <name type="scientific">Caulobacter hibisci</name>
    <dbReference type="NCBI Taxonomy" id="2035993"/>
    <lineage>
        <taxon>Bacteria</taxon>
        <taxon>Pseudomonadati</taxon>
        <taxon>Pseudomonadota</taxon>
        <taxon>Alphaproteobacteria</taxon>
        <taxon>Caulobacterales</taxon>
        <taxon>Caulobacteraceae</taxon>
        <taxon>Caulobacter</taxon>
    </lineage>
</organism>
<dbReference type="Gene3D" id="3.90.1140.10">
    <property type="entry name" value="Cyclic phosphodiesterase"/>
    <property type="match status" value="1"/>
</dbReference>
<keyword evidence="2" id="KW-0436">Ligase</keyword>
<evidence type="ECO:0000256" key="1">
    <source>
        <dbReference type="ARBA" id="ARBA00022801"/>
    </source>
</evidence>
<dbReference type="InterPro" id="IPR009097">
    <property type="entry name" value="Cyclic_Pdiesterase"/>
</dbReference>
<dbReference type="PANTHER" id="PTHR35561:SF1">
    <property type="entry name" value="RNA 2',3'-CYCLIC PHOSPHODIESTERASE"/>
    <property type="match status" value="1"/>
</dbReference>